<dbReference type="Gene3D" id="3.90.180.10">
    <property type="entry name" value="Medium-chain alcohol dehydrogenases, catalytic domain"/>
    <property type="match status" value="1"/>
</dbReference>
<dbReference type="InterPro" id="IPR002364">
    <property type="entry name" value="Quin_OxRdtase/zeta-crystal_CS"/>
</dbReference>
<dbReference type="Gene3D" id="3.40.50.720">
    <property type="entry name" value="NAD(P)-binding Rossmann-like Domain"/>
    <property type="match status" value="1"/>
</dbReference>
<dbReference type="InterPro" id="IPR036291">
    <property type="entry name" value="NAD(P)-bd_dom_sf"/>
</dbReference>
<dbReference type="GO" id="GO:0005829">
    <property type="term" value="C:cytosol"/>
    <property type="evidence" value="ECO:0007669"/>
    <property type="project" value="TreeGrafter"/>
</dbReference>
<dbReference type="Pfam" id="PF08240">
    <property type="entry name" value="ADH_N"/>
    <property type="match status" value="1"/>
</dbReference>
<feature type="region of interest" description="Disordered" evidence="3">
    <location>
        <begin position="1"/>
        <end position="22"/>
    </location>
</feature>
<keyword evidence="2" id="KW-0560">Oxidoreductase</keyword>
<dbReference type="OrthoDB" id="3727682at2"/>
<evidence type="ECO:0000313" key="5">
    <source>
        <dbReference type="EMBL" id="SHE96003.1"/>
    </source>
</evidence>
<dbReference type="EMBL" id="FQVN01000002">
    <property type="protein sequence ID" value="SHE96003.1"/>
    <property type="molecule type" value="Genomic_DNA"/>
</dbReference>
<sequence>MRRLRHHEHGGPEVLRIEEAPVPEPGPGEVLVRVAAVGATLPMLGHLRSGPATSLPSCPGGEIAGEVVALGPDVRKFRVGERVAGVVFDGAHAEFVAAPVALLDAAPADVRPVDAMVVARSGLVALGALRAGRVAEGERVLVTAAAGGVGHVAVQLARALGAATVVAAVGSRDKADFARDLGADEVVCYDDEDWGEPVDVVIDGVGGDVLRRGVEALAPFGRLVSYSAAGGQVDANALRAGMRGVVGFAVGRLASARPEVVERMRRELWDFHADGRLCPVVHAEFPLEEVARAYAVIQARANRGKVALRPSVH</sequence>
<dbReference type="STRING" id="2017.SAMN05444320_10291"/>
<dbReference type="PROSITE" id="PS01162">
    <property type="entry name" value="QOR_ZETA_CRYSTAL"/>
    <property type="match status" value="1"/>
</dbReference>
<proteinExistence type="predicted"/>
<dbReference type="GO" id="GO:0008270">
    <property type="term" value="F:zinc ion binding"/>
    <property type="evidence" value="ECO:0007669"/>
    <property type="project" value="InterPro"/>
</dbReference>
<dbReference type="GO" id="GO:0035925">
    <property type="term" value="F:mRNA 3'-UTR AU-rich region binding"/>
    <property type="evidence" value="ECO:0007669"/>
    <property type="project" value="TreeGrafter"/>
</dbReference>
<evidence type="ECO:0000256" key="3">
    <source>
        <dbReference type="SAM" id="MobiDB-lite"/>
    </source>
</evidence>
<dbReference type="RefSeq" id="WP_073480411.1">
    <property type="nucleotide sequence ID" value="NZ_FQVN01000002.1"/>
</dbReference>
<dbReference type="GO" id="GO:0003960">
    <property type="term" value="F:quinone reductase (NADPH) activity"/>
    <property type="evidence" value="ECO:0007669"/>
    <property type="project" value="TreeGrafter"/>
</dbReference>
<dbReference type="PANTHER" id="PTHR48106">
    <property type="entry name" value="QUINONE OXIDOREDUCTASE PIG3-RELATED"/>
    <property type="match status" value="1"/>
</dbReference>
<dbReference type="Pfam" id="PF13602">
    <property type="entry name" value="ADH_zinc_N_2"/>
    <property type="match status" value="1"/>
</dbReference>
<feature type="compositionally biased region" description="Basic and acidic residues" evidence="3">
    <location>
        <begin position="9"/>
        <end position="19"/>
    </location>
</feature>
<name>A0A1M4XRT9_STRHI</name>
<dbReference type="GO" id="GO:0070402">
    <property type="term" value="F:NADPH binding"/>
    <property type="evidence" value="ECO:0007669"/>
    <property type="project" value="TreeGrafter"/>
</dbReference>
<dbReference type="InterPro" id="IPR020843">
    <property type="entry name" value="ER"/>
</dbReference>
<dbReference type="PANTHER" id="PTHR48106:SF13">
    <property type="entry name" value="QUINONE OXIDOREDUCTASE-RELATED"/>
    <property type="match status" value="1"/>
</dbReference>
<gene>
    <name evidence="5" type="ORF">SAMN05444320_10291</name>
</gene>
<dbReference type="Proteomes" id="UP000184501">
    <property type="component" value="Unassembled WGS sequence"/>
</dbReference>
<organism evidence="5 6">
    <name type="scientific">Streptoalloteichus hindustanus</name>
    <dbReference type="NCBI Taxonomy" id="2017"/>
    <lineage>
        <taxon>Bacteria</taxon>
        <taxon>Bacillati</taxon>
        <taxon>Actinomycetota</taxon>
        <taxon>Actinomycetes</taxon>
        <taxon>Pseudonocardiales</taxon>
        <taxon>Pseudonocardiaceae</taxon>
        <taxon>Streptoalloteichus</taxon>
    </lineage>
</organism>
<protein>
    <submittedName>
        <fullName evidence="5">NADPH:quinone reductase</fullName>
    </submittedName>
</protein>
<evidence type="ECO:0000259" key="4">
    <source>
        <dbReference type="SMART" id="SM00829"/>
    </source>
</evidence>
<dbReference type="SMART" id="SM00829">
    <property type="entry name" value="PKS_ER"/>
    <property type="match status" value="1"/>
</dbReference>
<keyword evidence="6" id="KW-1185">Reference proteome</keyword>
<dbReference type="SUPFAM" id="SSF51735">
    <property type="entry name" value="NAD(P)-binding Rossmann-fold domains"/>
    <property type="match status" value="1"/>
</dbReference>
<dbReference type="AlphaFoldDB" id="A0A1M4XRT9"/>
<accession>A0A1M4XRT9</accession>
<evidence type="ECO:0000256" key="1">
    <source>
        <dbReference type="ARBA" id="ARBA00022857"/>
    </source>
</evidence>
<keyword evidence="1" id="KW-0521">NADP</keyword>
<dbReference type="InterPro" id="IPR011032">
    <property type="entry name" value="GroES-like_sf"/>
</dbReference>
<feature type="domain" description="Enoyl reductase (ER)" evidence="4">
    <location>
        <begin position="10"/>
        <end position="308"/>
    </location>
</feature>
<reference evidence="5 6" key="1">
    <citation type="submission" date="2016-11" db="EMBL/GenBank/DDBJ databases">
        <authorList>
            <person name="Jaros S."/>
            <person name="Januszkiewicz K."/>
            <person name="Wedrychowicz H."/>
        </authorList>
    </citation>
    <scope>NUCLEOTIDE SEQUENCE [LARGE SCALE GENOMIC DNA]</scope>
    <source>
        <strain evidence="5 6">DSM 44523</strain>
    </source>
</reference>
<evidence type="ECO:0000313" key="6">
    <source>
        <dbReference type="Proteomes" id="UP000184501"/>
    </source>
</evidence>
<evidence type="ECO:0000256" key="2">
    <source>
        <dbReference type="ARBA" id="ARBA00023002"/>
    </source>
</evidence>
<dbReference type="SUPFAM" id="SSF50129">
    <property type="entry name" value="GroES-like"/>
    <property type="match status" value="1"/>
</dbReference>
<dbReference type="InterPro" id="IPR013154">
    <property type="entry name" value="ADH-like_N"/>
</dbReference>